<dbReference type="InterPro" id="IPR009542">
    <property type="entry name" value="Spc1/SPCS1"/>
</dbReference>
<protein>
    <recommendedName>
        <fullName evidence="3">Signal peptidase complex subunit 1</fullName>
    </recommendedName>
</protein>
<evidence type="ECO:0000256" key="10">
    <source>
        <dbReference type="SAM" id="Phobius"/>
    </source>
</evidence>
<keyword evidence="7 10" id="KW-0472">Membrane</keyword>
<dbReference type="GO" id="GO:0006465">
    <property type="term" value="P:signal peptide processing"/>
    <property type="evidence" value="ECO:0007669"/>
    <property type="project" value="InterPro"/>
</dbReference>
<feature type="region of interest" description="Disordered" evidence="9">
    <location>
        <begin position="69"/>
        <end position="93"/>
    </location>
</feature>
<dbReference type="EMBL" id="CAXHTB010000022">
    <property type="protein sequence ID" value="CAL0329721.1"/>
    <property type="molecule type" value="Genomic_DNA"/>
</dbReference>
<keyword evidence="4 10" id="KW-0812">Transmembrane</keyword>
<dbReference type="AlphaFoldDB" id="A0AAV1Y6U4"/>
<dbReference type="GO" id="GO:0005787">
    <property type="term" value="C:signal peptidase complex"/>
    <property type="evidence" value="ECO:0007669"/>
    <property type="project" value="InterPro"/>
</dbReference>
<organism evidence="11 12">
    <name type="scientific">Lupinus luteus</name>
    <name type="common">European yellow lupine</name>
    <dbReference type="NCBI Taxonomy" id="3873"/>
    <lineage>
        <taxon>Eukaryota</taxon>
        <taxon>Viridiplantae</taxon>
        <taxon>Streptophyta</taxon>
        <taxon>Embryophyta</taxon>
        <taxon>Tracheophyta</taxon>
        <taxon>Spermatophyta</taxon>
        <taxon>Magnoliopsida</taxon>
        <taxon>eudicotyledons</taxon>
        <taxon>Gunneridae</taxon>
        <taxon>Pentapetalae</taxon>
        <taxon>rosids</taxon>
        <taxon>fabids</taxon>
        <taxon>Fabales</taxon>
        <taxon>Fabaceae</taxon>
        <taxon>Papilionoideae</taxon>
        <taxon>50 kb inversion clade</taxon>
        <taxon>genistoids sensu lato</taxon>
        <taxon>core genistoids</taxon>
        <taxon>Genisteae</taxon>
        <taxon>Lupinus</taxon>
    </lineage>
</organism>
<gene>
    <name evidence="11" type="ORF">LLUT_LOCUS30781</name>
</gene>
<feature type="transmembrane region" description="Helical" evidence="10">
    <location>
        <begin position="12"/>
        <end position="32"/>
    </location>
</feature>
<comment type="subcellular location">
    <subcellularLocation>
        <location evidence="1">Endoplasmic reticulum membrane</location>
        <topology evidence="1">Multi-pass membrane protein</topology>
    </subcellularLocation>
</comment>
<dbReference type="Proteomes" id="UP001497480">
    <property type="component" value="Unassembled WGS sequence"/>
</dbReference>
<evidence type="ECO:0000256" key="3">
    <source>
        <dbReference type="ARBA" id="ARBA00017059"/>
    </source>
</evidence>
<evidence type="ECO:0000256" key="4">
    <source>
        <dbReference type="ARBA" id="ARBA00022692"/>
    </source>
</evidence>
<keyword evidence="12" id="KW-1185">Reference proteome</keyword>
<evidence type="ECO:0000313" key="12">
    <source>
        <dbReference type="Proteomes" id="UP001497480"/>
    </source>
</evidence>
<sequence>MDWQEQKLAEQVMQIMLLIFFVIAFAAGYILASFQLMILTYAGGVVHTTLVTVPNCPFFNRNPLKWLDPSEAEKHPKPQPAVNVISKKKPAMK</sequence>
<evidence type="ECO:0000256" key="2">
    <source>
        <dbReference type="ARBA" id="ARBA00005245"/>
    </source>
</evidence>
<dbReference type="Pfam" id="PF06645">
    <property type="entry name" value="SPC12"/>
    <property type="match status" value="1"/>
</dbReference>
<proteinExistence type="inferred from homology"/>
<dbReference type="PANTHER" id="PTHR13202:SF0">
    <property type="entry name" value="SIGNAL PEPTIDASE COMPLEX SUBUNIT 1"/>
    <property type="match status" value="1"/>
</dbReference>
<keyword evidence="6 10" id="KW-1133">Transmembrane helix</keyword>
<comment type="function">
    <text evidence="8">Component of the signal peptidase complex (SPC) which catalyzes the cleavage of N-terminal signal sequences from nascent proteins as they are translocated into the lumen of the endoplasmic reticulum. Dispensable for SPC enzymatic activity.</text>
</comment>
<evidence type="ECO:0000256" key="6">
    <source>
        <dbReference type="ARBA" id="ARBA00022989"/>
    </source>
</evidence>
<comment type="caution">
    <text evidence="11">The sequence shown here is derived from an EMBL/GenBank/DDBJ whole genome shotgun (WGS) entry which is preliminary data.</text>
</comment>
<keyword evidence="5" id="KW-0256">Endoplasmic reticulum</keyword>
<evidence type="ECO:0000256" key="9">
    <source>
        <dbReference type="SAM" id="MobiDB-lite"/>
    </source>
</evidence>
<dbReference type="GO" id="GO:0045047">
    <property type="term" value="P:protein targeting to ER"/>
    <property type="evidence" value="ECO:0007669"/>
    <property type="project" value="TreeGrafter"/>
</dbReference>
<evidence type="ECO:0000256" key="7">
    <source>
        <dbReference type="ARBA" id="ARBA00023136"/>
    </source>
</evidence>
<evidence type="ECO:0000256" key="5">
    <source>
        <dbReference type="ARBA" id="ARBA00022824"/>
    </source>
</evidence>
<evidence type="ECO:0000313" key="11">
    <source>
        <dbReference type="EMBL" id="CAL0329721.1"/>
    </source>
</evidence>
<accession>A0AAV1Y6U4</accession>
<evidence type="ECO:0000256" key="8">
    <source>
        <dbReference type="ARBA" id="ARBA00045204"/>
    </source>
</evidence>
<comment type="similarity">
    <text evidence="2">Belongs to the SPCS1 family.</text>
</comment>
<reference evidence="11 12" key="1">
    <citation type="submission" date="2024-03" db="EMBL/GenBank/DDBJ databases">
        <authorList>
            <person name="Martinez-Hernandez J."/>
        </authorList>
    </citation>
    <scope>NUCLEOTIDE SEQUENCE [LARGE SCALE GENOMIC DNA]</scope>
</reference>
<name>A0AAV1Y6U4_LUPLU</name>
<evidence type="ECO:0000256" key="1">
    <source>
        <dbReference type="ARBA" id="ARBA00004477"/>
    </source>
</evidence>
<dbReference type="PANTHER" id="PTHR13202">
    <property type="entry name" value="MICROSOMAL SIGNAL PEPTIDASE 12 KDA SUBUNIT"/>
    <property type="match status" value="1"/>
</dbReference>